<keyword evidence="11 13" id="KW-0472">Membrane</keyword>
<dbReference type="Pfam" id="PF06226">
    <property type="entry name" value="DUF1007"/>
    <property type="match status" value="1"/>
</dbReference>
<feature type="transmembrane region" description="Helical" evidence="13">
    <location>
        <begin position="392"/>
        <end position="415"/>
    </location>
</feature>
<dbReference type="GO" id="GO:0010045">
    <property type="term" value="P:response to nickel cation"/>
    <property type="evidence" value="ECO:0007669"/>
    <property type="project" value="TreeGrafter"/>
</dbReference>
<evidence type="ECO:0000256" key="12">
    <source>
        <dbReference type="ARBA" id="ARBA00023285"/>
    </source>
</evidence>
<evidence type="ECO:0000256" key="10">
    <source>
        <dbReference type="ARBA" id="ARBA00023112"/>
    </source>
</evidence>
<evidence type="ECO:0000313" key="16">
    <source>
        <dbReference type="Proteomes" id="UP000461010"/>
    </source>
</evidence>
<feature type="transmembrane region" description="Helical" evidence="13">
    <location>
        <begin position="421"/>
        <end position="448"/>
    </location>
</feature>
<evidence type="ECO:0000256" key="4">
    <source>
        <dbReference type="ARBA" id="ARBA00022448"/>
    </source>
</evidence>
<sequence length="479" mass="54728">MLRYLTLLLILKSILFGCSICSIYSPRTDVSINIVSDEKHIKSADFKWVFVKEFTKELLKIYDTNLDTTFDEKELIPIENSLLSYIEAYNYLTFISYSKEIEKETRTFDIKNYKLTFKNQVLTFEYRVELNYKIIDNNKLYININDDSEYFIMHINKKEQSFSSPYEYQSSISNNSVSYTISLPEGVKEEQAKANFVADNFKEENLEQTTTNIAKEDISLLDEFIAKIKESLLEVEKGEDKYAIFFLLFASFVYGLIHALGPGHGKALAFSYFSSRKNTYFQAFTISFFTAFIHIVGALILVSISIFIIEEIFSSFLDDSISYITKVSAVLIILLSLYILYRKLKNKSCACSGCNIQDNPNTKFVVNKDKNQFVLKSTDKIHQKSDVKTQNLFFVLTAGLVPCSGTVVLFVYAFILETYFAVFLASIFISLGMGIVIFASSFLGVSLYKVSNKSSRITNILEIASPIVMCLLGVFLFFS</sequence>
<gene>
    <name evidence="15" type="ORF">GBG18_11225</name>
    <name evidence="14" type="ORF">GBG19_11375</name>
</gene>
<dbReference type="AlphaFoldDB" id="A0A6L4WS69"/>
<dbReference type="InterPro" id="IPR051224">
    <property type="entry name" value="NiCoT_RcnA"/>
</dbReference>
<evidence type="ECO:0000256" key="8">
    <source>
        <dbReference type="ARBA" id="ARBA00022989"/>
    </source>
</evidence>
<keyword evidence="9" id="KW-0406">Ion transport</keyword>
<evidence type="ECO:0000256" key="2">
    <source>
        <dbReference type="ARBA" id="ARBA00004651"/>
    </source>
</evidence>
<evidence type="ECO:0000313" key="14">
    <source>
        <dbReference type="EMBL" id="KAB7886986.1"/>
    </source>
</evidence>
<evidence type="ECO:0000256" key="13">
    <source>
        <dbReference type="RuleBase" id="RU362101"/>
    </source>
</evidence>
<keyword evidence="4 13" id="KW-0813">Transport</keyword>
<feature type="transmembrane region" description="Helical" evidence="13">
    <location>
        <begin position="242"/>
        <end position="260"/>
    </location>
</feature>
<comment type="function">
    <text evidence="1">Efflux system for nickel and cobalt.</text>
</comment>
<organism evidence="14 17">
    <name type="scientific">Poseidonibacter ostreae</name>
    <dbReference type="NCBI Taxonomy" id="2654171"/>
    <lineage>
        <taxon>Bacteria</taxon>
        <taxon>Pseudomonadati</taxon>
        <taxon>Campylobacterota</taxon>
        <taxon>Epsilonproteobacteria</taxon>
        <taxon>Campylobacterales</taxon>
        <taxon>Arcobacteraceae</taxon>
        <taxon>Poseidonibacter</taxon>
    </lineage>
</organism>
<keyword evidence="3" id="KW-0171">Cobalt transport</keyword>
<evidence type="ECO:0000256" key="1">
    <source>
        <dbReference type="ARBA" id="ARBA00002510"/>
    </source>
</evidence>
<dbReference type="RefSeq" id="WP_152191139.1">
    <property type="nucleotide sequence ID" value="NZ_WFKI01000016.1"/>
</dbReference>
<reference evidence="16 17" key="1">
    <citation type="submission" date="2019-10" db="EMBL/GenBank/DDBJ databases">
        <title>Poseidonibacter ostreae sp. nov., isolated from the gut of the Ostrea denselamellosa.</title>
        <authorList>
            <person name="Choi A."/>
        </authorList>
    </citation>
    <scope>NUCLEOTIDE SEQUENCE [LARGE SCALE GENOMIC DNA]</scope>
    <source>
        <strain evidence="14 17">SJOD-M-33</strain>
        <strain evidence="15 16">SJOD-M-5</strain>
    </source>
</reference>
<feature type="transmembrane region" description="Helical" evidence="13">
    <location>
        <begin position="321"/>
        <end position="341"/>
    </location>
</feature>
<evidence type="ECO:0000256" key="6">
    <source>
        <dbReference type="ARBA" id="ARBA00022596"/>
    </source>
</evidence>
<dbReference type="GO" id="GO:0015099">
    <property type="term" value="F:nickel cation transmembrane transporter activity"/>
    <property type="evidence" value="ECO:0007669"/>
    <property type="project" value="UniProtKB-UniRule"/>
</dbReference>
<proteinExistence type="inferred from homology"/>
<dbReference type="InterPro" id="IPR010412">
    <property type="entry name" value="DUF1007"/>
</dbReference>
<dbReference type="GO" id="GO:0032025">
    <property type="term" value="P:response to cobalt ion"/>
    <property type="evidence" value="ECO:0007669"/>
    <property type="project" value="TreeGrafter"/>
</dbReference>
<dbReference type="GO" id="GO:0046583">
    <property type="term" value="F:monoatomic cation efflux transmembrane transporter activity"/>
    <property type="evidence" value="ECO:0007669"/>
    <property type="project" value="TreeGrafter"/>
</dbReference>
<evidence type="ECO:0000313" key="15">
    <source>
        <dbReference type="EMBL" id="KAB7889317.1"/>
    </source>
</evidence>
<keyword evidence="10" id="KW-0921">Nickel transport</keyword>
<name>A0A6L4WS69_9BACT</name>
<dbReference type="PANTHER" id="PTHR40659">
    <property type="entry name" value="NICKEL/COBALT EFFLUX SYSTEM RCNA"/>
    <property type="match status" value="1"/>
</dbReference>
<dbReference type="PANTHER" id="PTHR40659:SF1">
    <property type="entry name" value="NICKEL_COBALT EFFLUX SYSTEM RCNA"/>
    <property type="match status" value="1"/>
</dbReference>
<feature type="transmembrane region" description="Helical" evidence="13">
    <location>
        <begin position="460"/>
        <end position="478"/>
    </location>
</feature>
<evidence type="ECO:0000256" key="5">
    <source>
        <dbReference type="ARBA" id="ARBA00022475"/>
    </source>
</evidence>
<keyword evidence="8 13" id="KW-1133">Transmembrane helix</keyword>
<comment type="subcellular location">
    <subcellularLocation>
        <location evidence="2 13">Cell membrane</location>
        <topology evidence="2 13">Multi-pass membrane protein</topology>
    </subcellularLocation>
</comment>
<dbReference type="Pfam" id="PF03824">
    <property type="entry name" value="NicO"/>
    <property type="match status" value="1"/>
</dbReference>
<dbReference type="InterPro" id="IPR011541">
    <property type="entry name" value="Ni/Co_transpt_high_affinity"/>
</dbReference>
<evidence type="ECO:0000313" key="17">
    <source>
        <dbReference type="Proteomes" id="UP000472839"/>
    </source>
</evidence>
<dbReference type="EMBL" id="WFKK01000036">
    <property type="protein sequence ID" value="KAB7886986.1"/>
    <property type="molecule type" value="Genomic_DNA"/>
</dbReference>
<evidence type="ECO:0000256" key="11">
    <source>
        <dbReference type="ARBA" id="ARBA00023136"/>
    </source>
</evidence>
<dbReference type="Proteomes" id="UP000461010">
    <property type="component" value="Unassembled WGS sequence"/>
</dbReference>
<keyword evidence="6" id="KW-0533">Nickel</keyword>
<keyword evidence="16" id="KW-1185">Reference proteome</keyword>
<evidence type="ECO:0000256" key="7">
    <source>
        <dbReference type="ARBA" id="ARBA00022692"/>
    </source>
</evidence>
<keyword evidence="7 13" id="KW-0812">Transmembrane</keyword>
<protein>
    <recommendedName>
        <fullName evidence="13">Nickel/cobalt efflux system</fullName>
    </recommendedName>
</protein>
<dbReference type="Proteomes" id="UP000472839">
    <property type="component" value="Unassembled WGS sequence"/>
</dbReference>
<dbReference type="GO" id="GO:0005886">
    <property type="term" value="C:plasma membrane"/>
    <property type="evidence" value="ECO:0007669"/>
    <property type="project" value="UniProtKB-SubCell"/>
</dbReference>
<comment type="caution">
    <text evidence="14">The sequence shown here is derived from an EMBL/GenBank/DDBJ whole genome shotgun (WGS) entry which is preliminary data.</text>
</comment>
<comment type="similarity">
    <text evidence="13">Belongs to the NiCoT transporter (TC 2.A.52) family.</text>
</comment>
<evidence type="ECO:0000256" key="3">
    <source>
        <dbReference type="ARBA" id="ARBA00022426"/>
    </source>
</evidence>
<accession>A0A6L4WS69</accession>
<evidence type="ECO:0000256" key="9">
    <source>
        <dbReference type="ARBA" id="ARBA00023065"/>
    </source>
</evidence>
<feature type="transmembrane region" description="Helical" evidence="13">
    <location>
        <begin position="281"/>
        <end position="309"/>
    </location>
</feature>
<dbReference type="GO" id="GO:0006824">
    <property type="term" value="P:cobalt ion transport"/>
    <property type="evidence" value="ECO:0007669"/>
    <property type="project" value="UniProtKB-KW"/>
</dbReference>
<dbReference type="EMBL" id="WFKJ01000037">
    <property type="protein sequence ID" value="KAB7889317.1"/>
    <property type="molecule type" value="Genomic_DNA"/>
</dbReference>
<keyword evidence="5" id="KW-1003">Cell membrane</keyword>
<keyword evidence="12" id="KW-0170">Cobalt</keyword>